<feature type="domain" description="DAGKc" evidence="3">
    <location>
        <begin position="142"/>
        <end position="269"/>
    </location>
</feature>
<keyword evidence="5" id="KW-1185">Reference proteome</keyword>
<evidence type="ECO:0000256" key="1">
    <source>
        <dbReference type="SAM" id="MobiDB-lite"/>
    </source>
</evidence>
<organism evidence="4 5">
    <name type="scientific">Pseudonocardia parietis</name>
    <dbReference type="NCBI Taxonomy" id="570936"/>
    <lineage>
        <taxon>Bacteria</taxon>
        <taxon>Bacillati</taxon>
        <taxon>Actinomycetota</taxon>
        <taxon>Actinomycetes</taxon>
        <taxon>Pseudonocardiales</taxon>
        <taxon>Pseudonocardiaceae</taxon>
        <taxon>Pseudonocardia</taxon>
    </lineage>
</organism>
<feature type="transmembrane region" description="Helical" evidence="2">
    <location>
        <begin position="58"/>
        <end position="77"/>
    </location>
</feature>
<keyword evidence="2" id="KW-1133">Transmembrane helix</keyword>
<dbReference type="InterPro" id="IPR016064">
    <property type="entry name" value="NAD/diacylglycerol_kinase_sf"/>
</dbReference>
<gene>
    <name evidence="4" type="ORF">JOF36_004281</name>
</gene>
<dbReference type="InterPro" id="IPR017438">
    <property type="entry name" value="ATP-NAD_kinase_N"/>
</dbReference>
<feature type="transmembrane region" description="Helical" evidence="2">
    <location>
        <begin position="109"/>
        <end position="127"/>
    </location>
</feature>
<keyword evidence="4" id="KW-0808">Transferase</keyword>
<accession>A0ABS4VXC2</accession>
<evidence type="ECO:0000313" key="4">
    <source>
        <dbReference type="EMBL" id="MBP2368585.1"/>
    </source>
</evidence>
<reference evidence="4 5" key="1">
    <citation type="submission" date="2021-03" db="EMBL/GenBank/DDBJ databases">
        <title>Sequencing the genomes of 1000 actinobacteria strains.</title>
        <authorList>
            <person name="Klenk H.-P."/>
        </authorList>
    </citation>
    <scope>NUCLEOTIDE SEQUENCE [LARGE SCALE GENOMIC DNA]</scope>
    <source>
        <strain evidence="4 5">DSM 45256</strain>
    </source>
</reference>
<dbReference type="EMBL" id="JAGINU010000001">
    <property type="protein sequence ID" value="MBP2368585.1"/>
    <property type="molecule type" value="Genomic_DNA"/>
</dbReference>
<sequence length="465" mass="47490">MTIPSSADVPGPAVPAVSMSRPAPPSVPRRLAAAGAVLALLAAGALALGAALRDPLRAVLLPVLVVACVMAAWTAVVNQGRRRVAAAVVALAALAMLVVMLLTGSPVRLVVVVVLVVAAAGAARVAVAHDLAPAPGVARAVGPARHGVLIMNPLSGAGKVVRSDLAARARGAGVEPVLLERGDDLRALAERAIAHGADVIGMAGGDGSQALVADVARRHDVAFVCVPAGTRNHFALDLGLDRADVAAALDAYGDAVERRVDLAVIGDRVFVNNASLGVYATVVRSDAYRDAKLATTARMLPELLGPDAPTFDLRFTLPAGGTAATTDVLLVSNGPYRLGSLNGFGTRARLDTGRLGIVTVTVDRARDLPVLLAAEARGRLESFHGYREWTTPVFRVDSAQPLVDVGVDGEALRLVPPLEFRSLPGALRVRVPVHAPGAPPAAVAPAGPGEAATALVRVLAGRPAR</sequence>
<protein>
    <submittedName>
        <fullName evidence="4">Diacylglycerol kinase family enzyme</fullName>
    </submittedName>
</protein>
<dbReference type="PROSITE" id="PS50146">
    <property type="entry name" value="DAGK"/>
    <property type="match status" value="1"/>
</dbReference>
<evidence type="ECO:0000259" key="3">
    <source>
        <dbReference type="PROSITE" id="PS50146"/>
    </source>
</evidence>
<dbReference type="RefSeq" id="WP_307862503.1">
    <property type="nucleotide sequence ID" value="NZ_JAGINU010000001.1"/>
</dbReference>
<dbReference type="Gene3D" id="2.60.200.40">
    <property type="match status" value="1"/>
</dbReference>
<evidence type="ECO:0000256" key="2">
    <source>
        <dbReference type="SAM" id="Phobius"/>
    </source>
</evidence>
<keyword evidence="2" id="KW-0812">Transmembrane</keyword>
<proteinExistence type="predicted"/>
<evidence type="ECO:0000313" key="5">
    <source>
        <dbReference type="Proteomes" id="UP001519295"/>
    </source>
</evidence>
<dbReference type="Gene3D" id="3.40.50.10330">
    <property type="entry name" value="Probable inorganic polyphosphate/atp-NAD kinase, domain 1"/>
    <property type="match status" value="1"/>
</dbReference>
<dbReference type="GO" id="GO:0016301">
    <property type="term" value="F:kinase activity"/>
    <property type="evidence" value="ECO:0007669"/>
    <property type="project" value="UniProtKB-KW"/>
</dbReference>
<dbReference type="Proteomes" id="UP001519295">
    <property type="component" value="Unassembled WGS sequence"/>
</dbReference>
<feature type="region of interest" description="Disordered" evidence="1">
    <location>
        <begin position="1"/>
        <end position="23"/>
    </location>
</feature>
<dbReference type="InterPro" id="IPR001206">
    <property type="entry name" value="Diacylglycerol_kinase_cat_dom"/>
</dbReference>
<feature type="transmembrane region" description="Helical" evidence="2">
    <location>
        <begin position="84"/>
        <end position="103"/>
    </location>
</feature>
<comment type="caution">
    <text evidence="4">The sequence shown here is derived from an EMBL/GenBank/DDBJ whole genome shotgun (WGS) entry which is preliminary data.</text>
</comment>
<dbReference type="SUPFAM" id="SSF111331">
    <property type="entry name" value="NAD kinase/diacylglycerol kinase-like"/>
    <property type="match status" value="1"/>
</dbReference>
<dbReference type="Pfam" id="PF00781">
    <property type="entry name" value="DAGK_cat"/>
    <property type="match status" value="1"/>
</dbReference>
<feature type="transmembrane region" description="Helical" evidence="2">
    <location>
        <begin position="31"/>
        <end position="52"/>
    </location>
</feature>
<keyword evidence="4" id="KW-0418">Kinase</keyword>
<name>A0ABS4VXC2_9PSEU</name>
<keyword evidence="2" id="KW-0472">Membrane</keyword>